<dbReference type="PANTHER" id="PTHR43272">
    <property type="entry name" value="LONG-CHAIN-FATTY-ACID--COA LIGASE"/>
    <property type="match status" value="1"/>
</dbReference>
<dbReference type="Pfam" id="PF00501">
    <property type="entry name" value="AMP-binding"/>
    <property type="match status" value="1"/>
</dbReference>
<dbReference type="InterPro" id="IPR042099">
    <property type="entry name" value="ANL_N_sf"/>
</dbReference>
<keyword evidence="2" id="KW-0067">ATP-binding</keyword>
<proteinExistence type="predicted"/>
<accession>A0A1R0GQK7</accession>
<evidence type="ECO:0000313" key="5">
    <source>
        <dbReference type="Proteomes" id="UP000187455"/>
    </source>
</evidence>
<keyword evidence="5" id="KW-1185">Reference proteome</keyword>
<dbReference type="GO" id="GO:0004467">
    <property type="term" value="F:long-chain fatty acid-CoA ligase activity"/>
    <property type="evidence" value="ECO:0007669"/>
    <property type="project" value="TreeGrafter"/>
</dbReference>
<dbReference type="GO" id="GO:0005524">
    <property type="term" value="F:ATP binding"/>
    <property type="evidence" value="ECO:0007669"/>
    <property type="project" value="UniProtKB-KW"/>
</dbReference>
<dbReference type="PROSITE" id="PS00455">
    <property type="entry name" value="AMP_BINDING"/>
    <property type="match status" value="1"/>
</dbReference>
<dbReference type="InterPro" id="IPR020845">
    <property type="entry name" value="AMP-binding_CS"/>
</dbReference>
<dbReference type="OrthoDB" id="1700726at2759"/>
<dbReference type="PANTHER" id="PTHR43272:SF33">
    <property type="entry name" value="AMP-BINDING DOMAIN-CONTAINING PROTEIN-RELATED"/>
    <property type="match status" value="1"/>
</dbReference>
<dbReference type="Gene3D" id="3.40.50.12780">
    <property type="entry name" value="N-terminal domain of ligase-like"/>
    <property type="match status" value="1"/>
</dbReference>
<sequence>MKSYAVPNSEGSGLSRHRPINAETGQFEAYVFETYKEVAERATRLGSGIIELRKMTNKKGGDLMERNWPVAIYSINRPEWTICDKALNTQSLYSVALYDTLGASSMSYILNHCEAPIVVCSIDKVAKILTSIDELTHLEAIISLDSLVDSKTRRVRAPFNEESCRILVNWAKSKNIVLVDIFDTEEMGLMNPKKHNPPRPSDIYTIMYTSGTTGNPKGAVTTHGNYAYAAHISAKYSKDQSKSNIPSIVSFLPLAHAYGRTRENTITLQGGFIGYYCGDVTKILEDTRALQPTSFTGVPRLLTRFYDLISSKTIHSSNLVIKTVSQMGANAKIRNLKESGTLDHSVYDPLIFNRTKALLSSNLENISTGTAPVEPYVTDFLRISLKTLITEGYAMTETASVGTRQMDDDLSNGTVGVPGKSVELRLRSVPDMDYLVSDNPSPRGELLIRSPTVFIGYLKNKQATDETLIGDGWLASGDIAKFNVDGSVSIIDRKKSLFKLSQGEYISPEKIEVVITQDPLIMQAFVAGKQYKNHLVAILVPDPLTFTPWASKLLPGAKSIQELCQSELVNRRILERLIENSKKSKLLGFETVKAIYLDHRPFDVDNNGLLTPTFKLKRFDAAKYYKKTIDALYESPPISK</sequence>
<dbReference type="Proteomes" id="UP000187455">
    <property type="component" value="Unassembled WGS sequence"/>
</dbReference>
<dbReference type="SUPFAM" id="SSF56801">
    <property type="entry name" value="Acetyl-CoA synthetase-like"/>
    <property type="match status" value="1"/>
</dbReference>
<evidence type="ECO:0000256" key="2">
    <source>
        <dbReference type="ARBA" id="ARBA00022840"/>
    </source>
</evidence>
<evidence type="ECO:0000259" key="3">
    <source>
        <dbReference type="Pfam" id="PF00501"/>
    </source>
</evidence>
<evidence type="ECO:0000256" key="1">
    <source>
        <dbReference type="ARBA" id="ARBA00022741"/>
    </source>
</evidence>
<dbReference type="GO" id="GO:0005783">
    <property type="term" value="C:endoplasmic reticulum"/>
    <property type="evidence" value="ECO:0007669"/>
    <property type="project" value="TreeGrafter"/>
</dbReference>
<evidence type="ECO:0000313" key="4">
    <source>
        <dbReference type="EMBL" id="OLY79175.1"/>
    </source>
</evidence>
<protein>
    <submittedName>
        <fullName evidence="4">Long chain acyl-CoA synthetase 7, peroxisomal</fullName>
    </submittedName>
</protein>
<reference evidence="4 5" key="1">
    <citation type="journal article" date="2016" name="Mol. Biol. Evol.">
        <title>Genome-Wide Survey of Gut Fungi (Harpellales) Reveals the First Horizontally Transferred Ubiquitin Gene from a Mosquito Host.</title>
        <authorList>
            <person name="Wang Y."/>
            <person name="White M.M."/>
            <person name="Kvist S."/>
            <person name="Moncalvo J.M."/>
        </authorList>
    </citation>
    <scope>NUCLEOTIDE SEQUENCE [LARGE SCALE GENOMIC DNA]</scope>
    <source>
        <strain evidence="4 5">ALG-7-W6</strain>
    </source>
</reference>
<dbReference type="AlphaFoldDB" id="A0A1R0GQK7"/>
<gene>
    <name evidence="4" type="ORF">AYI68_g6764</name>
</gene>
<comment type="caution">
    <text evidence="4">The sequence shown here is derived from an EMBL/GenBank/DDBJ whole genome shotgun (WGS) entry which is preliminary data.</text>
</comment>
<feature type="domain" description="AMP-dependent synthetase/ligase" evidence="3">
    <location>
        <begin position="30"/>
        <end position="458"/>
    </location>
</feature>
<organism evidence="4 5">
    <name type="scientific">Smittium mucronatum</name>
    <dbReference type="NCBI Taxonomy" id="133383"/>
    <lineage>
        <taxon>Eukaryota</taxon>
        <taxon>Fungi</taxon>
        <taxon>Fungi incertae sedis</taxon>
        <taxon>Zoopagomycota</taxon>
        <taxon>Kickxellomycotina</taxon>
        <taxon>Harpellomycetes</taxon>
        <taxon>Harpellales</taxon>
        <taxon>Legeriomycetaceae</taxon>
        <taxon>Smittium</taxon>
    </lineage>
</organism>
<dbReference type="GO" id="GO:0016020">
    <property type="term" value="C:membrane"/>
    <property type="evidence" value="ECO:0007669"/>
    <property type="project" value="TreeGrafter"/>
</dbReference>
<dbReference type="InterPro" id="IPR000873">
    <property type="entry name" value="AMP-dep_synth/lig_dom"/>
</dbReference>
<name>A0A1R0GQK7_9FUNG</name>
<dbReference type="STRING" id="133383.A0A1R0GQK7"/>
<dbReference type="EMBL" id="LSSL01004850">
    <property type="protein sequence ID" value="OLY79175.1"/>
    <property type="molecule type" value="Genomic_DNA"/>
</dbReference>
<keyword evidence="1" id="KW-0547">Nucleotide-binding</keyword>